<keyword evidence="2" id="KW-1185">Reference proteome</keyword>
<evidence type="ECO:0000313" key="2">
    <source>
        <dbReference type="Proteomes" id="UP000316330"/>
    </source>
</evidence>
<gene>
    <name evidence="1" type="ORF">FPZ45_06930</name>
</gene>
<dbReference type="AlphaFoldDB" id="A0A559JQM5"/>
<reference evidence="1 2" key="1">
    <citation type="submission" date="2019-07" db="EMBL/GenBank/DDBJ databases">
        <authorList>
            <person name="Kim J."/>
        </authorList>
    </citation>
    <scope>NUCLEOTIDE SEQUENCE [LARGE SCALE GENOMIC DNA]</scope>
    <source>
        <strain evidence="1 2">G13</strain>
    </source>
</reference>
<dbReference type="RefSeq" id="WP_144699795.1">
    <property type="nucleotide sequence ID" value="NZ_VNJJ01000003.1"/>
</dbReference>
<accession>A0A559JQM5</accession>
<organism evidence="1 2">
    <name type="scientific">Cohnella terricola</name>
    <dbReference type="NCBI Taxonomy" id="1289167"/>
    <lineage>
        <taxon>Bacteria</taxon>
        <taxon>Bacillati</taxon>
        <taxon>Bacillota</taxon>
        <taxon>Bacilli</taxon>
        <taxon>Bacillales</taxon>
        <taxon>Paenibacillaceae</taxon>
        <taxon>Cohnella</taxon>
    </lineage>
</organism>
<dbReference type="EMBL" id="VNJJ01000003">
    <property type="protein sequence ID" value="TVY02170.1"/>
    <property type="molecule type" value="Genomic_DNA"/>
</dbReference>
<evidence type="ECO:0000313" key="1">
    <source>
        <dbReference type="EMBL" id="TVY02170.1"/>
    </source>
</evidence>
<dbReference type="Proteomes" id="UP000316330">
    <property type="component" value="Unassembled WGS sequence"/>
</dbReference>
<name>A0A559JQM5_9BACL</name>
<protein>
    <submittedName>
        <fullName evidence="1">Uncharacterized protein</fullName>
    </submittedName>
</protein>
<comment type="caution">
    <text evidence="1">The sequence shown here is derived from an EMBL/GenBank/DDBJ whole genome shotgun (WGS) entry which is preliminary data.</text>
</comment>
<sequence length="517" mass="61609">MESNKPALQYSWDSSWLKPYESEWSIFEKFKYANTANMKDILTTFGGEAISAKLSKPIYPSEWVTELSNMNQLSDEKLSDVFGVDFKLIIATQKKTIHILSQPTLRDNLYYCKKCLKYGYHSLFHQFKLVHYCPFHPNEKLLNYCPGCNMAIKYNLSDKTKGFECSCGHTFMNTKENYCLLWNKYKPVPVDQTIIKWLSLVSVEREVLNSFILPKRIDPETKPNLMKYLLSIIDPNNNTKHNLNAHTATANPKVMSQENLSNEYAEVMSIKHYDDRYRIKDKLEKKVFTEIYDSTKLTYNAVSSHLLKTVLRKHKSCIKRFFNFDVDVEPICPYAYAYVHWRKHIEGLYRFQDVDSYRIVNTKLEYNYLNTISKIDYDEMNHVLLEWERLNDYKNEREEVPVKFRCLSATKWVVNHVLYLLIVNHFYNWLKFAGEERHINKGHVYFYHMLPPQYKYKDLPYYLIRVPDKSKSQNSVEMHWWIENDLSKLKYSCPFDTVKKRRHRHTNSDANIFSGYI</sequence>
<proteinExistence type="predicted"/>
<dbReference type="OrthoDB" id="2543325at2"/>